<dbReference type="SMART" id="SM00448">
    <property type="entry name" value="REC"/>
    <property type="match status" value="1"/>
</dbReference>
<protein>
    <submittedName>
        <fullName evidence="7">Uncharacterized protein</fullName>
    </submittedName>
</protein>
<feature type="modified residue" description="4-aspartylphosphate" evidence="2">
    <location>
        <position position="1480"/>
    </location>
</feature>
<feature type="region of interest" description="Disordered" evidence="3">
    <location>
        <begin position="486"/>
        <end position="506"/>
    </location>
</feature>
<gene>
    <name evidence="7" type="ORF">BP5553_08572</name>
</gene>
<dbReference type="InterPro" id="IPR011006">
    <property type="entry name" value="CheY-like_superfamily"/>
</dbReference>
<feature type="domain" description="PAC" evidence="6">
    <location>
        <begin position="999"/>
        <end position="1057"/>
    </location>
</feature>
<evidence type="ECO:0000256" key="3">
    <source>
        <dbReference type="SAM" id="MobiDB-lite"/>
    </source>
</evidence>
<keyword evidence="8" id="KW-1185">Reference proteome</keyword>
<dbReference type="Gene3D" id="3.40.50.2300">
    <property type="match status" value="1"/>
</dbReference>
<dbReference type="Pfam" id="PF26131">
    <property type="entry name" value="PAS-like"/>
    <property type="match status" value="1"/>
</dbReference>
<feature type="compositionally biased region" description="Low complexity" evidence="3">
    <location>
        <begin position="62"/>
        <end position="72"/>
    </location>
</feature>
<dbReference type="InterPro" id="IPR003661">
    <property type="entry name" value="HisK_dim/P_dom"/>
</dbReference>
<feature type="region of interest" description="Disordered" evidence="3">
    <location>
        <begin position="440"/>
        <end position="460"/>
    </location>
</feature>
<dbReference type="EMBL" id="NPIC01000009">
    <property type="protein sequence ID" value="RDL33133.1"/>
    <property type="molecule type" value="Genomic_DNA"/>
</dbReference>
<feature type="domain" description="Response regulatory" evidence="5">
    <location>
        <begin position="1420"/>
        <end position="1551"/>
    </location>
</feature>
<feature type="compositionally biased region" description="Polar residues" evidence="3">
    <location>
        <begin position="1390"/>
        <end position="1402"/>
    </location>
</feature>
<feature type="domain" description="Histidine kinase" evidence="4">
    <location>
        <begin position="1075"/>
        <end position="1350"/>
    </location>
</feature>
<dbReference type="NCBIfam" id="TIGR00229">
    <property type="entry name" value="sensory_box"/>
    <property type="match status" value="1"/>
</dbReference>
<dbReference type="Gene3D" id="3.30.565.10">
    <property type="entry name" value="Histidine kinase-like ATPase, C-terminal domain"/>
    <property type="match status" value="1"/>
</dbReference>
<dbReference type="PROSITE" id="PS50109">
    <property type="entry name" value="HIS_KIN"/>
    <property type="match status" value="1"/>
</dbReference>
<dbReference type="InterPro" id="IPR058846">
    <property type="entry name" value="PAS-like"/>
</dbReference>
<reference evidence="7 8" key="1">
    <citation type="journal article" date="2018" name="IMA Fungus">
        <title>IMA Genome-F 9: Draft genome sequence of Annulohypoxylon stygium, Aspergillus mulundensis, Berkeleyomyces basicola (syn. Thielaviopsis basicola), Ceratocystis smalleyi, two Cercospora beticola strains, Coleophoma cylindrospora, Fusarium fracticaudum, Phialophora cf. hyalina, and Morchella septimelata.</title>
        <authorList>
            <person name="Wingfield B.D."/>
            <person name="Bills G.F."/>
            <person name="Dong Y."/>
            <person name="Huang W."/>
            <person name="Nel W.J."/>
            <person name="Swalarsk-Parry B.S."/>
            <person name="Vaghefi N."/>
            <person name="Wilken P.M."/>
            <person name="An Z."/>
            <person name="de Beer Z.W."/>
            <person name="De Vos L."/>
            <person name="Chen L."/>
            <person name="Duong T.A."/>
            <person name="Gao Y."/>
            <person name="Hammerbacher A."/>
            <person name="Kikkert J.R."/>
            <person name="Li Y."/>
            <person name="Li H."/>
            <person name="Li K."/>
            <person name="Li Q."/>
            <person name="Liu X."/>
            <person name="Ma X."/>
            <person name="Naidoo K."/>
            <person name="Pethybridge S.J."/>
            <person name="Sun J."/>
            <person name="Steenkamp E.T."/>
            <person name="van der Nest M.A."/>
            <person name="van Wyk S."/>
            <person name="Wingfield M.J."/>
            <person name="Xiong C."/>
            <person name="Yue Q."/>
            <person name="Zhang X."/>
        </authorList>
    </citation>
    <scope>NUCLEOTIDE SEQUENCE [LARGE SCALE GENOMIC DNA]</scope>
    <source>
        <strain evidence="7 8">BP 5553</strain>
    </source>
</reference>
<dbReference type="InterPro" id="IPR000700">
    <property type="entry name" value="PAS-assoc_C"/>
</dbReference>
<dbReference type="SUPFAM" id="SSF55785">
    <property type="entry name" value="PYP-like sensor domain (PAS domain)"/>
    <property type="match status" value="1"/>
</dbReference>
<dbReference type="PRINTS" id="PR00344">
    <property type="entry name" value="BCTRLSENSOR"/>
</dbReference>
<dbReference type="PROSITE" id="PS50113">
    <property type="entry name" value="PAC"/>
    <property type="match status" value="1"/>
</dbReference>
<dbReference type="InterPro" id="IPR050956">
    <property type="entry name" value="2C_system_His_kinase"/>
</dbReference>
<name>A0A370TEM3_9HELO</name>
<dbReference type="CDD" id="cd17546">
    <property type="entry name" value="REC_hyHK_CKI1_RcsC-like"/>
    <property type="match status" value="1"/>
</dbReference>
<dbReference type="Pfam" id="PF00512">
    <property type="entry name" value="HisKA"/>
    <property type="match status" value="1"/>
</dbReference>
<dbReference type="Proteomes" id="UP000254866">
    <property type="component" value="Unassembled WGS sequence"/>
</dbReference>
<dbReference type="GO" id="GO:0000155">
    <property type="term" value="F:phosphorelay sensor kinase activity"/>
    <property type="evidence" value="ECO:0007669"/>
    <property type="project" value="InterPro"/>
</dbReference>
<dbReference type="CDD" id="cd00082">
    <property type="entry name" value="HisKA"/>
    <property type="match status" value="1"/>
</dbReference>
<sequence length="1563" mass="172314">MFSEPDAGTEAIDALNDAYQQLALPSSRPTSMKPEPKSIFTSRKDFSSQSNQERTFPLDNHSVSSTTSTSTSPFKITAIPDNTAGKGKAVDLQTNIQYRNSQVGTISNITEGVSRLQQAAGTGSEGEVKIGTERGHSWNIHRGQHTASSGKGFPPTQEPERLPSRPPLCITPTIPQASKHPRSDEDGTRAIPSLERPSKRSHSKLRYRRAVDPELLQQAIITPSVGQPPSPLFFSHSSRQRPLLPQGFSSSEAVTRMINKGRDEAGGITTLKLARGSVISNAASPTRSTSTYSSLASPDMSNFSRSSDTREKSPGMHILNTVGVIELLEQDERPTFIIDVANPANFDPGGPLIIVFANASLRACEEILDTVTSKEVLSNPGIVSDFPEFKAWALSFVKNNKSLDISLPSFSYEGLTWTCSTLRKRLRIIRGSEGTVAVGAWSSSSNGAPSSSSALSNRSRRYPLSTVEASPLDHYSEPLDYFGDAVNRNDSTSSTTPQQPASSPLHVADLESPKQAVAGTHQGTLTNDLMIPRYPDNPSFDWTRLSMSAALPKHIQFALSVDWAATPLGPIEGWGFDLRAMCNLVMGSPHPAAMYWGDEYIAIYNEAYIMIAGQKHPHLMGQSYKAAWAEIWDEVGDVISSAKESGQSIMKDNDCLFLRRNGYLEESFFSWSIVPLVGEDGSVVGLYNPAFEMTRRKIAERRMLTLREIGDMTAAACEVRSFWGQVIKGLEYNEYDVPFAFLYSVSDDSDSDMSSIHSGSLAQAPQCVLEGTIGVPEGHKATMSPLDLKAGETGFVPYLRESMKTNKPILLTTEHGTLSSDLIDGLECRGFGDPCRAAVVCPIQPTTEETILGFLVLGINPRRPYDDDYSLFVQLLSRQLATSMASVVLFEDEIQRGQRAARLAALDRQELSKQLDLRTREKMESETKFTRMAEFSPVGMFIANSEGQITYSNCTWWEISRHPRSGPNSADSWMDSVKDEDRENLQKVWKTLIEGTTAITHEFRFKAPWHDRNGNVGETWVLLNAYPEKDDEGQLKSVFGSITNISSQKSVEDFQKRRMEEAIELKRQQENFIDMTSHEMRNPLSAILQCSDEITTSLAEFNDKGGRSRSAERLQEMLDNSLDAAQTITLCAQHQKRIVDDILTLSKLDSALLVVTPIKVHPVEVVQRALKMFEGELETNGITMEFRIEQSYVDLDIDQVKLDPSRLIQVLINLTTNAMKFTQAQERRTIIVSIGASKERPKSSESGVTYFPSRSKSKDINTDDVEWGTGDNIFLTFAVQDTGRGLDENEKRLLFQRFRQASPRTHVQYGGSGLGLFISRELTELQGGEIGVSSERHVGSTFAFYIRARKVPGGVVESPEDAEMASLRGYFSHSAITLENIRNHCGKAISQSDATGQPSTVPSKAPMAPPLSPLDRSGVKILIVEDNLVNQRVLQKQLKNAGFGTQVANHGGEALAILKNSRSWSGRENDGVDLSLILMDLEMPVMDGLTTTRKIRDFETDGTIVKHVPLIAVTANARLEQIETAINAGMDDVVSKPFRIQELIPKIEELVSKSNAGTPSQST</sequence>
<feature type="region of interest" description="Disordered" evidence="3">
    <location>
        <begin position="138"/>
        <end position="206"/>
    </location>
</feature>
<dbReference type="STRING" id="2656787.A0A370TEM3"/>
<dbReference type="SUPFAM" id="SSF47384">
    <property type="entry name" value="Homodimeric domain of signal transducing histidine kinase"/>
    <property type="match status" value="1"/>
</dbReference>
<dbReference type="SUPFAM" id="SSF55874">
    <property type="entry name" value="ATPase domain of HSP90 chaperone/DNA topoisomerase II/histidine kinase"/>
    <property type="match status" value="1"/>
</dbReference>
<dbReference type="SUPFAM" id="SSF52172">
    <property type="entry name" value="CheY-like"/>
    <property type="match status" value="1"/>
</dbReference>
<feature type="compositionally biased region" description="Low complexity" evidence="3">
    <location>
        <begin position="491"/>
        <end position="504"/>
    </location>
</feature>
<dbReference type="InterPro" id="IPR005467">
    <property type="entry name" value="His_kinase_dom"/>
</dbReference>
<feature type="compositionally biased region" description="Polar residues" evidence="3">
    <location>
        <begin position="282"/>
        <end position="306"/>
    </location>
</feature>
<feature type="region of interest" description="Disordered" evidence="3">
    <location>
        <begin position="24"/>
        <end position="86"/>
    </location>
</feature>
<dbReference type="InterPro" id="IPR003594">
    <property type="entry name" value="HATPase_dom"/>
</dbReference>
<dbReference type="InterPro" id="IPR035965">
    <property type="entry name" value="PAS-like_dom_sf"/>
</dbReference>
<dbReference type="InterPro" id="IPR036097">
    <property type="entry name" value="HisK_dim/P_sf"/>
</dbReference>
<dbReference type="PANTHER" id="PTHR43719">
    <property type="entry name" value="TWO-COMPONENT HISTIDINE KINASE"/>
    <property type="match status" value="1"/>
</dbReference>
<dbReference type="Pfam" id="PF00072">
    <property type="entry name" value="Response_reg"/>
    <property type="match status" value="1"/>
</dbReference>
<evidence type="ECO:0000256" key="1">
    <source>
        <dbReference type="ARBA" id="ARBA00022553"/>
    </source>
</evidence>
<dbReference type="GeneID" id="43601421"/>
<keyword evidence="1 2" id="KW-0597">Phosphoprotein</keyword>
<evidence type="ECO:0000259" key="5">
    <source>
        <dbReference type="PROSITE" id="PS50110"/>
    </source>
</evidence>
<dbReference type="Gene3D" id="3.30.450.20">
    <property type="entry name" value="PAS domain"/>
    <property type="match status" value="2"/>
</dbReference>
<dbReference type="InterPro" id="IPR004358">
    <property type="entry name" value="Sig_transdc_His_kin-like_C"/>
</dbReference>
<feature type="region of interest" description="Disordered" evidence="3">
    <location>
        <begin position="282"/>
        <end position="314"/>
    </location>
</feature>
<dbReference type="PANTHER" id="PTHR43719:SF30">
    <property type="entry name" value="TWO-COMPONENT SYSTEM RESPONSE REGULATOR"/>
    <property type="match status" value="1"/>
</dbReference>
<dbReference type="InterPro" id="IPR001789">
    <property type="entry name" value="Sig_transdc_resp-reg_receiver"/>
</dbReference>
<accession>A0A370TEM3</accession>
<dbReference type="SMART" id="SM00387">
    <property type="entry name" value="HATPase_c"/>
    <property type="match status" value="1"/>
</dbReference>
<dbReference type="RefSeq" id="XP_031866626.1">
    <property type="nucleotide sequence ID" value="XM_032017195.1"/>
</dbReference>
<organism evidence="7 8">
    <name type="scientific">Venustampulla echinocandica</name>
    <dbReference type="NCBI Taxonomy" id="2656787"/>
    <lineage>
        <taxon>Eukaryota</taxon>
        <taxon>Fungi</taxon>
        <taxon>Dikarya</taxon>
        <taxon>Ascomycota</taxon>
        <taxon>Pezizomycotina</taxon>
        <taxon>Leotiomycetes</taxon>
        <taxon>Helotiales</taxon>
        <taxon>Pleuroascaceae</taxon>
        <taxon>Venustampulla</taxon>
    </lineage>
</organism>
<comment type="caution">
    <text evidence="7">The sequence shown here is derived from an EMBL/GenBank/DDBJ whole genome shotgun (WGS) entry which is preliminary data.</text>
</comment>
<evidence type="ECO:0000256" key="2">
    <source>
        <dbReference type="PROSITE-ProRule" id="PRU00169"/>
    </source>
</evidence>
<evidence type="ECO:0000313" key="8">
    <source>
        <dbReference type="Proteomes" id="UP000254866"/>
    </source>
</evidence>
<dbReference type="CDD" id="cd00130">
    <property type="entry name" value="PAS"/>
    <property type="match status" value="1"/>
</dbReference>
<evidence type="ECO:0000259" key="4">
    <source>
        <dbReference type="PROSITE" id="PS50109"/>
    </source>
</evidence>
<proteinExistence type="predicted"/>
<evidence type="ECO:0000259" key="6">
    <source>
        <dbReference type="PROSITE" id="PS50113"/>
    </source>
</evidence>
<evidence type="ECO:0000313" key="7">
    <source>
        <dbReference type="EMBL" id="RDL33133.1"/>
    </source>
</evidence>
<dbReference type="SMART" id="SM00388">
    <property type="entry name" value="HisKA"/>
    <property type="match status" value="1"/>
</dbReference>
<feature type="region of interest" description="Disordered" evidence="3">
    <location>
        <begin position="1390"/>
        <end position="1412"/>
    </location>
</feature>
<dbReference type="InterPro" id="IPR036890">
    <property type="entry name" value="HATPase_C_sf"/>
</dbReference>
<dbReference type="Gene3D" id="1.10.287.130">
    <property type="match status" value="1"/>
</dbReference>
<dbReference type="InterPro" id="IPR000014">
    <property type="entry name" value="PAS"/>
</dbReference>
<feature type="compositionally biased region" description="Low complexity" evidence="3">
    <location>
        <begin position="442"/>
        <end position="457"/>
    </location>
</feature>
<dbReference type="PROSITE" id="PS50110">
    <property type="entry name" value="RESPONSE_REGULATORY"/>
    <property type="match status" value="1"/>
</dbReference>
<dbReference type="Pfam" id="PF02518">
    <property type="entry name" value="HATPase_c"/>
    <property type="match status" value="1"/>
</dbReference>
<dbReference type="OrthoDB" id="60033at2759"/>